<sequence length="115" mass="13037">MKEKVVHFSGVQESPVEMEGAKNVFIRWLVSEKDGAPNFYLRMFRVEKGGYTPYHSHPYEHEVYVLSGNGVVRIGDKEYPLVPGVVAFIPADVNHQFLNKSDAELVFLCIIPKAK</sequence>
<protein>
    <submittedName>
        <fullName evidence="2">Cupin domain-containing protein</fullName>
    </submittedName>
</protein>
<dbReference type="PANTHER" id="PTHR37694:SF1">
    <property type="entry name" value="SLR8022 PROTEIN"/>
    <property type="match status" value="1"/>
</dbReference>
<comment type="caution">
    <text evidence="2">The sequence shown here is derived from an EMBL/GenBank/DDBJ whole genome shotgun (WGS) entry which is preliminary data.</text>
</comment>
<evidence type="ECO:0000313" key="2">
    <source>
        <dbReference type="EMBL" id="HEN27425.1"/>
    </source>
</evidence>
<dbReference type="InterPro" id="IPR014710">
    <property type="entry name" value="RmlC-like_jellyroll"/>
</dbReference>
<dbReference type="PANTHER" id="PTHR37694">
    <property type="entry name" value="SLR8022 PROTEIN"/>
    <property type="match status" value="1"/>
</dbReference>
<dbReference type="EMBL" id="DSOL01000052">
    <property type="protein sequence ID" value="HEN27425.1"/>
    <property type="molecule type" value="Genomic_DNA"/>
</dbReference>
<organism evidence="2">
    <name type="scientific">candidate division WOR-3 bacterium</name>
    <dbReference type="NCBI Taxonomy" id="2052148"/>
    <lineage>
        <taxon>Bacteria</taxon>
        <taxon>Bacteria division WOR-3</taxon>
    </lineage>
</organism>
<proteinExistence type="predicted"/>
<dbReference type="SUPFAM" id="SSF51182">
    <property type="entry name" value="RmlC-like cupins"/>
    <property type="match status" value="1"/>
</dbReference>
<accession>A0A7C2K3X9</accession>
<evidence type="ECO:0000313" key="3">
    <source>
        <dbReference type="EMBL" id="HGL17267.1"/>
    </source>
</evidence>
<reference evidence="2" key="1">
    <citation type="journal article" date="2020" name="mSystems">
        <title>Genome- and Community-Level Interaction Insights into Carbon Utilization and Element Cycling Functions of Hydrothermarchaeota in Hydrothermal Sediment.</title>
        <authorList>
            <person name="Zhou Z."/>
            <person name="Liu Y."/>
            <person name="Xu W."/>
            <person name="Pan J."/>
            <person name="Luo Z.H."/>
            <person name="Li M."/>
        </authorList>
    </citation>
    <scope>NUCLEOTIDE SEQUENCE [LARGE SCALE GENOMIC DNA]</scope>
    <source>
        <strain evidence="2">SpSt-34</strain>
        <strain evidence="3">SpSt-69</strain>
    </source>
</reference>
<dbReference type="InterPro" id="IPR011051">
    <property type="entry name" value="RmlC_Cupin_sf"/>
</dbReference>
<gene>
    <name evidence="2" type="ORF">ENQ77_01925</name>
    <name evidence="3" type="ORF">ENU66_02890</name>
</gene>
<dbReference type="Gene3D" id="2.60.120.10">
    <property type="entry name" value="Jelly Rolls"/>
    <property type="match status" value="1"/>
</dbReference>
<dbReference type="CDD" id="cd02222">
    <property type="entry name" value="cupin_TM1459-like"/>
    <property type="match status" value="1"/>
</dbReference>
<name>A0A7C2K3X9_UNCW3</name>
<feature type="domain" description="Cupin type-2" evidence="1">
    <location>
        <begin position="43"/>
        <end position="110"/>
    </location>
</feature>
<evidence type="ECO:0000259" key="1">
    <source>
        <dbReference type="Pfam" id="PF07883"/>
    </source>
</evidence>
<dbReference type="InterPro" id="IPR013096">
    <property type="entry name" value="Cupin_2"/>
</dbReference>
<dbReference type="EMBL" id="DTDJ01000024">
    <property type="protein sequence ID" value="HGL17267.1"/>
    <property type="molecule type" value="Genomic_DNA"/>
</dbReference>
<dbReference type="Pfam" id="PF07883">
    <property type="entry name" value="Cupin_2"/>
    <property type="match status" value="1"/>
</dbReference>
<dbReference type="AlphaFoldDB" id="A0A7C2K3X9"/>